<evidence type="ECO:0000313" key="1">
    <source>
        <dbReference type="EMBL" id="SEQ15260.1"/>
    </source>
</evidence>
<evidence type="ECO:0000313" key="2">
    <source>
        <dbReference type="Proteomes" id="UP000199766"/>
    </source>
</evidence>
<dbReference type="InterPro" id="IPR038287">
    <property type="entry name" value="Cse2_sf"/>
</dbReference>
<accession>A0A1H9DP15</accession>
<proteinExistence type="predicted"/>
<dbReference type="Gene3D" id="1.10.520.40">
    <property type="entry name" value="CRISPR-associated protein Cse2"/>
    <property type="match status" value="1"/>
</dbReference>
<dbReference type="AlphaFoldDB" id="A0A1H9DP15"/>
<keyword evidence="2" id="KW-1185">Reference proteome</keyword>
<organism evidence="1 2">
    <name type="scientific">Giesbergeria anulus</name>
    <dbReference type="NCBI Taxonomy" id="180197"/>
    <lineage>
        <taxon>Bacteria</taxon>
        <taxon>Pseudomonadati</taxon>
        <taxon>Pseudomonadota</taxon>
        <taxon>Betaproteobacteria</taxon>
        <taxon>Burkholderiales</taxon>
        <taxon>Comamonadaceae</taxon>
        <taxon>Giesbergeria</taxon>
    </lineage>
</organism>
<dbReference type="NCBIfam" id="TIGR02548">
    <property type="entry name" value="casB_cse2"/>
    <property type="match status" value="1"/>
</dbReference>
<dbReference type="CDD" id="cd09731">
    <property type="entry name" value="Cse2_I-E"/>
    <property type="match status" value="1"/>
</dbReference>
<dbReference type="Pfam" id="PF09485">
    <property type="entry name" value="CRISPR_Cse2"/>
    <property type="match status" value="1"/>
</dbReference>
<dbReference type="EMBL" id="FOGD01000001">
    <property type="protein sequence ID" value="SEQ15260.1"/>
    <property type="molecule type" value="Genomic_DNA"/>
</dbReference>
<protein>
    <submittedName>
        <fullName evidence="1">CRISPR-associated protein Cse2 (CRISPR_cse2)</fullName>
    </submittedName>
</protein>
<reference evidence="1 2" key="1">
    <citation type="submission" date="2016-10" db="EMBL/GenBank/DDBJ databases">
        <authorList>
            <person name="de Groot N.N."/>
        </authorList>
    </citation>
    <scope>NUCLEOTIDE SEQUENCE [LARGE SCALE GENOMIC DNA]</scope>
    <source>
        <strain evidence="1 2">ATCC 35958</strain>
    </source>
</reference>
<dbReference type="RefSeq" id="WP_091451090.1">
    <property type="nucleotide sequence ID" value="NZ_FOGD01000001.1"/>
</dbReference>
<gene>
    <name evidence="1" type="ORF">SAMN02982919_00092</name>
</gene>
<dbReference type="OrthoDB" id="333835at2"/>
<name>A0A1H9DP15_9BURK</name>
<dbReference type="STRING" id="180197.SAMN02982919_00092"/>
<dbReference type="Proteomes" id="UP000199766">
    <property type="component" value="Unassembled WGS sequence"/>
</dbReference>
<dbReference type="InterPro" id="IPR013382">
    <property type="entry name" value="CRISPR-assoc_prot_Cse2"/>
</dbReference>
<sequence>MSTHNPYELSTAAKAELCKWWGTIHSETASGQARADRAILRRASDLNAVACTPAYQRLYRRIVAASDGVHWNSFQQDRMAAVVGLLAHVKEDKEKISLPEAMSCEGGKDNPVSPLRFRRLLDAPDTNALFISLRRTLPLIGGVVGVLSLTNDVFGWNEHVQRRWAYDYQWPDNPKN</sequence>